<evidence type="ECO:0000259" key="7">
    <source>
        <dbReference type="PROSITE" id="PS50105"/>
    </source>
</evidence>
<evidence type="ECO:0000256" key="5">
    <source>
        <dbReference type="SAM" id="Coils"/>
    </source>
</evidence>
<dbReference type="HOGENOM" id="CLU_011689_2_1_1"/>
<feature type="domain" description="SAM" evidence="7">
    <location>
        <begin position="441"/>
        <end position="505"/>
    </location>
</feature>
<keyword evidence="2" id="KW-0597">Phosphoprotein</keyword>
<dbReference type="PANTHER" id="PTHR12587:SF14">
    <property type="entry name" value="AT31531P"/>
    <property type="match status" value="1"/>
</dbReference>
<evidence type="ECO:0000256" key="3">
    <source>
        <dbReference type="ARBA" id="ARBA00022737"/>
    </source>
</evidence>
<feature type="compositionally biased region" description="Polar residues" evidence="6">
    <location>
        <begin position="231"/>
        <end position="245"/>
    </location>
</feature>
<reference evidence="10" key="1">
    <citation type="submission" date="2012-12" db="EMBL/GenBank/DDBJ databases">
        <authorList>
            <person name="Hellsten U."/>
            <person name="Grimwood J."/>
            <person name="Chapman J.A."/>
            <person name="Shapiro H."/>
            <person name="Aerts A."/>
            <person name="Otillar R.P."/>
            <person name="Terry A.Y."/>
            <person name="Boore J.L."/>
            <person name="Simakov O."/>
            <person name="Marletaz F."/>
            <person name="Cho S.-J."/>
            <person name="Edsinger-Gonzales E."/>
            <person name="Havlak P."/>
            <person name="Kuo D.-H."/>
            <person name="Larsson T."/>
            <person name="Lv J."/>
            <person name="Arendt D."/>
            <person name="Savage R."/>
            <person name="Osoegawa K."/>
            <person name="de Jong P."/>
            <person name="Lindberg D.R."/>
            <person name="Seaver E.C."/>
            <person name="Weisblat D.A."/>
            <person name="Putnam N.H."/>
            <person name="Grigoriev I.V."/>
            <person name="Rokhsar D.S."/>
        </authorList>
    </citation>
    <scope>NUCLEOTIDE SEQUENCE</scope>
    <source>
        <strain evidence="10">I ESC-2004</strain>
    </source>
</reference>
<dbReference type="STRING" id="283909.R7VCR0"/>
<dbReference type="Pfam" id="PF07647">
    <property type="entry name" value="SAM_2"/>
    <property type="match status" value="1"/>
</dbReference>
<keyword evidence="4 5" id="KW-0175">Coiled coil</keyword>
<dbReference type="Pfam" id="PF00536">
    <property type="entry name" value="SAM_1"/>
    <property type="match status" value="2"/>
</dbReference>
<feature type="region of interest" description="Disordered" evidence="6">
    <location>
        <begin position="309"/>
        <end position="330"/>
    </location>
</feature>
<protein>
    <recommendedName>
        <fullName evidence="7">SAM domain-containing protein</fullName>
    </recommendedName>
</protein>
<gene>
    <name evidence="8" type="ORF">CAPTEDRAFT_227812</name>
</gene>
<dbReference type="Pfam" id="PF26022">
    <property type="entry name" value="CC_Liprin_beta"/>
    <property type="match status" value="1"/>
</dbReference>
<dbReference type="GO" id="GO:0005829">
    <property type="term" value="C:cytosol"/>
    <property type="evidence" value="ECO:0007669"/>
    <property type="project" value="UniProtKB-ARBA"/>
</dbReference>
<dbReference type="Gene3D" id="1.10.150.50">
    <property type="entry name" value="Transcription Factor, Ets-1"/>
    <property type="match status" value="3"/>
</dbReference>
<dbReference type="InterPro" id="IPR037618">
    <property type="entry name" value="LIPB1/2_SAM_2nd"/>
</dbReference>
<evidence type="ECO:0000313" key="10">
    <source>
        <dbReference type="Proteomes" id="UP000014760"/>
    </source>
</evidence>
<comment type="similarity">
    <text evidence="1">Belongs to the liprin family. Liprin-beta subfamily.</text>
</comment>
<dbReference type="InterPro" id="IPR058914">
    <property type="entry name" value="LIPB1/2_CC"/>
</dbReference>
<dbReference type="PROSITE" id="PS50105">
    <property type="entry name" value="SAM_DOMAIN"/>
    <property type="match status" value="3"/>
</dbReference>
<dbReference type="FunFam" id="1.10.150.50:FF:000007">
    <property type="entry name" value="Liprin-beta-1 isoform 1"/>
    <property type="match status" value="1"/>
</dbReference>
<evidence type="ECO:0000313" key="8">
    <source>
        <dbReference type="EMBL" id="ELU16424.1"/>
    </source>
</evidence>
<feature type="compositionally biased region" description="Polar residues" evidence="6">
    <location>
        <begin position="212"/>
        <end position="221"/>
    </location>
</feature>
<dbReference type="SUPFAM" id="SSF47769">
    <property type="entry name" value="SAM/Pointed domain"/>
    <property type="match status" value="3"/>
</dbReference>
<keyword evidence="10" id="KW-1185">Reference proteome</keyword>
<proteinExistence type="inferred from homology"/>
<dbReference type="EnsemblMetazoa" id="CapteT227812">
    <property type="protein sequence ID" value="CapteP227812"/>
    <property type="gene ID" value="CapteG227812"/>
</dbReference>
<dbReference type="CDD" id="cd09563">
    <property type="entry name" value="SAM_liprin-beta1_2_repeat1"/>
    <property type="match status" value="1"/>
</dbReference>
<reference evidence="9" key="3">
    <citation type="submission" date="2015-06" db="UniProtKB">
        <authorList>
            <consortium name="EnsemblMetazoa"/>
        </authorList>
    </citation>
    <scope>IDENTIFICATION</scope>
</reference>
<dbReference type="FunCoup" id="R7VCR0">
    <property type="interactions" value="162"/>
</dbReference>
<accession>R7VCR0</accession>
<dbReference type="OrthoDB" id="6516566at2759"/>
<dbReference type="OMA" id="WSNSGTP"/>
<dbReference type="CDD" id="cd09569">
    <property type="entry name" value="SAM_liprin-beta1_2_repeat3"/>
    <property type="match status" value="1"/>
</dbReference>
<dbReference type="GO" id="GO:0048786">
    <property type="term" value="C:presynaptic active zone"/>
    <property type="evidence" value="ECO:0007669"/>
    <property type="project" value="TreeGrafter"/>
</dbReference>
<dbReference type="CDD" id="cd09566">
    <property type="entry name" value="SAM_liprin-beta1_2_repeat2"/>
    <property type="match status" value="1"/>
</dbReference>
<evidence type="ECO:0000256" key="4">
    <source>
        <dbReference type="ARBA" id="ARBA00023054"/>
    </source>
</evidence>
<dbReference type="EMBL" id="KB293180">
    <property type="protein sequence ID" value="ELU16424.1"/>
    <property type="molecule type" value="Genomic_DNA"/>
</dbReference>
<dbReference type="InterPro" id="IPR029515">
    <property type="entry name" value="Liprin"/>
</dbReference>
<dbReference type="Proteomes" id="UP000014760">
    <property type="component" value="Unassembled WGS sequence"/>
</dbReference>
<feature type="compositionally biased region" description="Polar residues" evidence="6">
    <location>
        <begin position="7"/>
        <end position="23"/>
    </location>
</feature>
<dbReference type="SMART" id="SM00454">
    <property type="entry name" value="SAM"/>
    <property type="match status" value="3"/>
</dbReference>
<name>R7VCR0_CAPTE</name>
<dbReference type="InterPro" id="IPR037619">
    <property type="entry name" value="LIPB1/2_SAM_3rd"/>
</dbReference>
<dbReference type="GO" id="GO:0007528">
    <property type="term" value="P:neuromuscular junction development"/>
    <property type="evidence" value="ECO:0007669"/>
    <property type="project" value="TreeGrafter"/>
</dbReference>
<dbReference type="EMBL" id="AMQN01000623">
    <property type="status" value="NOT_ANNOTATED_CDS"/>
    <property type="molecule type" value="Genomic_DNA"/>
</dbReference>
<evidence type="ECO:0000256" key="6">
    <source>
        <dbReference type="SAM" id="MobiDB-lite"/>
    </source>
</evidence>
<sequence>MKVDGQMNGTKDLSSRAGSSAQVETHKLDLMAENSTMKLRMAALERDKQEAEKKAILAQRQIDELQDRLNERTIEAAELRSKLVVRLAPPTSSPSSPDRSDSFRDKTLDKEKTLDRLKRKHTEVEKLKKAVDCLMVCNEEKDRHIEELGRLLGQYKHMDNMMTIGSQGSATTRSSHRDEDHSDSSSNKSSSLLDKDTAQVDASNGLLLPPDATSTPVSHKQASPIRLANGHHTSPRLSPPSTIMEPSTPNNHIGRSNSFEGINPLASKTPPSAHRLHNQSYGTLPREARQPSHSSTIPRERGPSVMVNAVSQRPPLPTGHSTAPRKSRPFMSFGKGFLKAKSRWSTSAPNLAQTEAEEEALKDEMAQQYKQMQRTGGGNELQRKKSKGFKKFFGKLRRSSSQDFDKDNLEEFKRNGLRSTAGARLGWSKDLTLSDQPFAQWDAERLSMWMHAIGLSMYVGQCKRWLKNGDQLLKASNHELEKELGIRNHFHRKKLQLALQRYSNNDSTRPSGMDLCDHNFVTRWLDDIGLPQYKDAFSEALIDGRMLHFLSVEDLLHLRVTNSLHHLCIKTGIQVLRENDFNQNCLKRRPAPDDGQLQNCPEEVSLWTNHRVMEWLRSIDLSEYSPNLRGSGVHGGLMVLEPHFSADLFAAILSIPSSKTLLRRHLNTHFVALIGNHMQQRKRNLEAKPGYIPLTPNQKVKLRKFGIFSHRRTRSVADEDLVCPLTNEDVNQNGDDVTIPYENSTRDSREIRRRGVDSFSQEISSLADLLAKDGSILDDVPTSDV</sequence>
<feature type="compositionally biased region" description="Basic and acidic residues" evidence="6">
    <location>
        <begin position="98"/>
        <end position="107"/>
    </location>
</feature>
<evidence type="ECO:0000313" key="9">
    <source>
        <dbReference type="EnsemblMetazoa" id="CapteP227812"/>
    </source>
</evidence>
<dbReference type="InterPro" id="IPR037617">
    <property type="entry name" value="LIPB1/2_SAM_1"/>
</dbReference>
<dbReference type="InterPro" id="IPR013761">
    <property type="entry name" value="SAM/pointed_sf"/>
</dbReference>
<dbReference type="FunFam" id="1.10.150.50:FF:000005">
    <property type="entry name" value="Liprin-beta-1 isoform 1"/>
    <property type="match status" value="1"/>
</dbReference>
<feature type="region of interest" description="Disordered" evidence="6">
    <location>
        <begin position="86"/>
        <end position="107"/>
    </location>
</feature>
<feature type="region of interest" description="Disordered" evidence="6">
    <location>
        <begin position="1"/>
        <end position="25"/>
    </location>
</feature>
<feature type="domain" description="SAM" evidence="7">
    <location>
        <begin position="607"/>
        <end position="638"/>
    </location>
</feature>
<keyword evidence="3" id="KW-0677">Repeat</keyword>
<feature type="region of interest" description="Disordered" evidence="6">
    <location>
        <begin position="165"/>
        <end position="245"/>
    </location>
</feature>
<dbReference type="InterPro" id="IPR001660">
    <property type="entry name" value="SAM"/>
</dbReference>
<evidence type="ECO:0000256" key="1">
    <source>
        <dbReference type="ARBA" id="ARBA00007547"/>
    </source>
</evidence>
<feature type="coiled-coil region" evidence="5">
    <location>
        <begin position="34"/>
        <end position="82"/>
    </location>
</feature>
<dbReference type="PANTHER" id="PTHR12587">
    <property type="entry name" value="LAR INTERACTING PROTEIN LIP -RELATED PROTEIN"/>
    <property type="match status" value="1"/>
</dbReference>
<organism evidence="8">
    <name type="scientific">Capitella teleta</name>
    <name type="common">Polychaete worm</name>
    <dbReference type="NCBI Taxonomy" id="283909"/>
    <lineage>
        <taxon>Eukaryota</taxon>
        <taxon>Metazoa</taxon>
        <taxon>Spiralia</taxon>
        <taxon>Lophotrochozoa</taxon>
        <taxon>Annelida</taxon>
        <taxon>Polychaeta</taxon>
        <taxon>Sedentaria</taxon>
        <taxon>Scolecida</taxon>
        <taxon>Capitellidae</taxon>
        <taxon>Capitella</taxon>
    </lineage>
</organism>
<reference evidence="8 10" key="2">
    <citation type="journal article" date="2013" name="Nature">
        <title>Insights into bilaterian evolution from three spiralian genomes.</title>
        <authorList>
            <person name="Simakov O."/>
            <person name="Marletaz F."/>
            <person name="Cho S.J."/>
            <person name="Edsinger-Gonzales E."/>
            <person name="Havlak P."/>
            <person name="Hellsten U."/>
            <person name="Kuo D.H."/>
            <person name="Larsson T."/>
            <person name="Lv J."/>
            <person name="Arendt D."/>
            <person name="Savage R."/>
            <person name="Osoegawa K."/>
            <person name="de Jong P."/>
            <person name="Grimwood J."/>
            <person name="Chapman J.A."/>
            <person name="Shapiro H."/>
            <person name="Aerts A."/>
            <person name="Otillar R.P."/>
            <person name="Terry A.Y."/>
            <person name="Boore J.L."/>
            <person name="Grigoriev I.V."/>
            <person name="Lindberg D.R."/>
            <person name="Seaver E.C."/>
            <person name="Weisblat D.A."/>
            <person name="Putnam N.H."/>
            <person name="Rokhsar D.S."/>
        </authorList>
    </citation>
    <scope>NUCLEOTIDE SEQUENCE</scope>
    <source>
        <strain evidence="8 10">I ESC-2004</strain>
    </source>
</reference>
<evidence type="ECO:0000256" key="2">
    <source>
        <dbReference type="ARBA" id="ARBA00022553"/>
    </source>
</evidence>
<feature type="domain" description="SAM" evidence="7">
    <location>
        <begin position="521"/>
        <end position="579"/>
    </location>
</feature>
<dbReference type="AlphaFoldDB" id="R7VCR0"/>